<dbReference type="CDD" id="cd03390">
    <property type="entry name" value="PAP2_containing_1_like"/>
    <property type="match status" value="1"/>
</dbReference>
<comment type="subcellular location">
    <subcellularLocation>
        <location evidence="1">Membrane</location>
        <topology evidence="1">Multi-pass membrane protein</topology>
    </subcellularLocation>
</comment>
<dbReference type="SMART" id="SM00014">
    <property type="entry name" value="acidPPc"/>
    <property type="match status" value="1"/>
</dbReference>
<dbReference type="Gene3D" id="1.20.144.10">
    <property type="entry name" value="Phosphatidic acid phosphatase type 2/haloperoxidase"/>
    <property type="match status" value="1"/>
</dbReference>
<feature type="transmembrane region" description="Helical" evidence="7">
    <location>
        <begin position="98"/>
        <end position="118"/>
    </location>
</feature>
<evidence type="ECO:0000313" key="9">
    <source>
        <dbReference type="EMBL" id="KAG2221943.1"/>
    </source>
</evidence>
<dbReference type="Proteomes" id="UP000646827">
    <property type="component" value="Unassembled WGS sequence"/>
</dbReference>
<evidence type="ECO:0000313" key="10">
    <source>
        <dbReference type="Proteomes" id="UP000646827"/>
    </source>
</evidence>
<dbReference type="Pfam" id="PF01569">
    <property type="entry name" value="PAP2"/>
    <property type="match status" value="1"/>
</dbReference>
<evidence type="ECO:0000259" key="8">
    <source>
        <dbReference type="SMART" id="SM00014"/>
    </source>
</evidence>
<dbReference type="PANTHER" id="PTHR10165">
    <property type="entry name" value="LIPID PHOSPHATE PHOSPHATASE"/>
    <property type="match status" value="1"/>
</dbReference>
<keyword evidence="5 7" id="KW-0472">Membrane</keyword>
<dbReference type="EMBL" id="JAEPRB010000095">
    <property type="protein sequence ID" value="KAG2221943.1"/>
    <property type="molecule type" value="Genomic_DNA"/>
</dbReference>
<feature type="transmembrane region" description="Helical" evidence="7">
    <location>
        <begin position="23"/>
        <end position="43"/>
    </location>
</feature>
<proteinExistence type="inferred from homology"/>
<dbReference type="InterPro" id="IPR000326">
    <property type="entry name" value="PAP2/HPO"/>
</dbReference>
<feature type="transmembrane region" description="Helical" evidence="7">
    <location>
        <begin position="224"/>
        <end position="243"/>
    </location>
</feature>
<dbReference type="GO" id="GO:0008195">
    <property type="term" value="F:phosphatidate phosphatase activity"/>
    <property type="evidence" value="ECO:0007669"/>
    <property type="project" value="TreeGrafter"/>
</dbReference>
<dbReference type="PANTHER" id="PTHR10165:SF35">
    <property type="entry name" value="RE23632P"/>
    <property type="match status" value="1"/>
</dbReference>
<organism evidence="9 10">
    <name type="scientific">Circinella minor</name>
    <dbReference type="NCBI Taxonomy" id="1195481"/>
    <lineage>
        <taxon>Eukaryota</taxon>
        <taxon>Fungi</taxon>
        <taxon>Fungi incertae sedis</taxon>
        <taxon>Mucoromycota</taxon>
        <taxon>Mucoromycotina</taxon>
        <taxon>Mucoromycetes</taxon>
        <taxon>Mucorales</taxon>
        <taxon>Lichtheimiaceae</taxon>
        <taxon>Circinella</taxon>
    </lineage>
</organism>
<feature type="region of interest" description="Disordered" evidence="6">
    <location>
        <begin position="282"/>
        <end position="333"/>
    </location>
</feature>
<feature type="transmembrane region" description="Helical" evidence="7">
    <location>
        <begin position="198"/>
        <end position="218"/>
    </location>
</feature>
<dbReference type="OrthoDB" id="8907274at2759"/>
<protein>
    <recommendedName>
        <fullName evidence="8">Phosphatidic acid phosphatase type 2/haloperoxidase domain-containing protein</fullName>
    </recommendedName>
</protein>
<dbReference type="GO" id="GO:0016020">
    <property type="term" value="C:membrane"/>
    <property type="evidence" value="ECO:0007669"/>
    <property type="project" value="UniProtKB-SubCell"/>
</dbReference>
<accession>A0A8H7S4G3</accession>
<keyword evidence="10" id="KW-1185">Reference proteome</keyword>
<evidence type="ECO:0000256" key="6">
    <source>
        <dbReference type="SAM" id="MobiDB-lite"/>
    </source>
</evidence>
<dbReference type="InterPro" id="IPR043216">
    <property type="entry name" value="PAP-like"/>
</dbReference>
<reference evidence="9 10" key="1">
    <citation type="submission" date="2020-12" db="EMBL/GenBank/DDBJ databases">
        <title>Metabolic potential, ecology and presence of endohyphal bacteria is reflected in genomic diversity of Mucoromycotina.</title>
        <authorList>
            <person name="Muszewska A."/>
            <person name="Okrasinska A."/>
            <person name="Steczkiewicz K."/>
            <person name="Drgas O."/>
            <person name="Orlowska M."/>
            <person name="Perlinska-Lenart U."/>
            <person name="Aleksandrzak-Piekarczyk T."/>
            <person name="Szatraj K."/>
            <person name="Zielenkiewicz U."/>
            <person name="Pilsyk S."/>
            <person name="Malc E."/>
            <person name="Mieczkowski P."/>
            <person name="Kruszewska J.S."/>
            <person name="Biernat P."/>
            <person name="Pawlowska J."/>
        </authorList>
    </citation>
    <scope>NUCLEOTIDE SEQUENCE [LARGE SCALE GENOMIC DNA]</scope>
    <source>
        <strain evidence="9 10">CBS 142.35</strain>
    </source>
</reference>
<keyword evidence="4 7" id="KW-1133">Transmembrane helix</keyword>
<dbReference type="GO" id="GO:0006644">
    <property type="term" value="P:phospholipid metabolic process"/>
    <property type="evidence" value="ECO:0007669"/>
    <property type="project" value="InterPro"/>
</dbReference>
<feature type="domain" description="Phosphatidic acid phosphatase type 2/haloperoxidase" evidence="8">
    <location>
        <begin position="99"/>
        <end position="243"/>
    </location>
</feature>
<gene>
    <name evidence="9" type="ORF">INT45_010467</name>
</gene>
<comment type="caution">
    <text evidence="9">The sequence shown here is derived from an EMBL/GenBank/DDBJ whole genome shotgun (WGS) entry which is preliminary data.</text>
</comment>
<dbReference type="AlphaFoldDB" id="A0A8H7S4G3"/>
<dbReference type="SUPFAM" id="SSF48317">
    <property type="entry name" value="Acid phosphatase/Vanadium-dependent haloperoxidase"/>
    <property type="match status" value="1"/>
</dbReference>
<evidence type="ECO:0000256" key="1">
    <source>
        <dbReference type="ARBA" id="ARBA00004141"/>
    </source>
</evidence>
<evidence type="ECO:0000256" key="2">
    <source>
        <dbReference type="ARBA" id="ARBA00008816"/>
    </source>
</evidence>
<name>A0A8H7S4G3_9FUNG</name>
<evidence type="ECO:0000256" key="7">
    <source>
        <dbReference type="SAM" id="Phobius"/>
    </source>
</evidence>
<dbReference type="InterPro" id="IPR036938">
    <property type="entry name" value="PAP2/HPO_sf"/>
</dbReference>
<evidence type="ECO:0000256" key="5">
    <source>
        <dbReference type="ARBA" id="ARBA00023136"/>
    </source>
</evidence>
<feature type="transmembrane region" description="Helical" evidence="7">
    <location>
        <begin position="63"/>
        <end position="86"/>
    </location>
</feature>
<feature type="transmembrane region" description="Helical" evidence="7">
    <location>
        <begin position="168"/>
        <end position="186"/>
    </location>
</feature>
<sequence length="333" mass="37580">MFSILSWRNPHKRRLIISYGKDWLLVIIMTVVFFMVDLIPPFHREFSVQDKSIMYSYTVNETVPAWSLVLICLLGPIVFIGLISLFIQKSVHDFHSGILGLCLALSMTIMLTDIIKITSGRPRPDFLSRCQPIADSVDPLFGVSNVTICTTPIDSHIMVDGYKSFPSGHSSFSFAGLGYTAFYLGGKMHMFDKRGHTYKCFMFAFPGLAALLVAISRTRDYRHHWQDVFIGSLLGAGIAYFAYRQYYPSLIHKQCDSPYAMRNLGESSSTNDLEVNNIRNNDYDEDDIESNGSNNSLGVRVPNHEPYSDYNQQQPIKSLGPPSNTLANGIPRY</sequence>
<evidence type="ECO:0000256" key="4">
    <source>
        <dbReference type="ARBA" id="ARBA00022989"/>
    </source>
</evidence>
<comment type="similarity">
    <text evidence="2">Belongs to the PA-phosphatase related phosphoesterase family.</text>
</comment>
<dbReference type="GO" id="GO:0046839">
    <property type="term" value="P:phospholipid dephosphorylation"/>
    <property type="evidence" value="ECO:0007669"/>
    <property type="project" value="TreeGrafter"/>
</dbReference>
<keyword evidence="3 7" id="KW-0812">Transmembrane</keyword>
<feature type="compositionally biased region" description="Polar residues" evidence="6">
    <location>
        <begin position="309"/>
        <end position="327"/>
    </location>
</feature>
<evidence type="ECO:0000256" key="3">
    <source>
        <dbReference type="ARBA" id="ARBA00022692"/>
    </source>
</evidence>